<dbReference type="InterPro" id="IPR000878">
    <property type="entry name" value="4pyrrol_Mease"/>
</dbReference>
<dbReference type="InterPro" id="IPR014776">
    <property type="entry name" value="4pyrrole_Mease_sub2"/>
</dbReference>
<accession>A0ABW5DVB4</accession>
<evidence type="ECO:0000256" key="4">
    <source>
        <dbReference type="ARBA" id="ARBA00022603"/>
    </source>
</evidence>
<dbReference type="Gene3D" id="3.40.1010.10">
    <property type="entry name" value="Cobalt-precorrin-4 Transmethylase, Domain 1"/>
    <property type="match status" value="1"/>
</dbReference>
<protein>
    <submittedName>
        <fullName evidence="10">Precorrin-2 C(20)-methyltransferase</fullName>
        <ecNumber evidence="10">2.1.1.130</ecNumber>
    </submittedName>
</protein>
<dbReference type="InterPro" id="IPR003043">
    <property type="entry name" value="Uropor_MeTrfase_CS"/>
</dbReference>
<dbReference type="NCBIfam" id="TIGR01467">
    <property type="entry name" value="cobI_cbiL"/>
    <property type="match status" value="1"/>
</dbReference>
<organism evidence="10 11">
    <name type="scientific">Lacibacterium aquatile</name>
    <dbReference type="NCBI Taxonomy" id="1168082"/>
    <lineage>
        <taxon>Bacteria</taxon>
        <taxon>Pseudomonadati</taxon>
        <taxon>Pseudomonadota</taxon>
        <taxon>Alphaproteobacteria</taxon>
        <taxon>Rhodospirillales</taxon>
        <taxon>Rhodospirillaceae</taxon>
    </lineage>
</organism>
<dbReference type="GO" id="GO:0032259">
    <property type="term" value="P:methylation"/>
    <property type="evidence" value="ECO:0007669"/>
    <property type="project" value="UniProtKB-KW"/>
</dbReference>
<dbReference type="RefSeq" id="WP_379876954.1">
    <property type="nucleotide sequence ID" value="NZ_JBHUIP010000012.1"/>
</dbReference>
<dbReference type="InterPro" id="IPR012382">
    <property type="entry name" value="CobI/CbiL"/>
</dbReference>
<evidence type="ECO:0000259" key="9">
    <source>
        <dbReference type="Pfam" id="PF00590"/>
    </source>
</evidence>
<sequence>MSGRLYGLGVGPGDPELLTVKAVRILAQADVIAHFAKAGRNGNAYATVESHLRPGVILEPLHYPVTTEVDKDLPAYKEPITAFYEEAAGRIARHLDAGRTVAILSEGDPMFYGSYMHLHVRFAGRYEVEVVPGVTGMSGGWSALGAPIAQGDDILSILPGTLPEAALVEQFRNADAMVVMKVGRNLPKIRRALIAAGREAGAFYVERATMANQTIMPLADKSDDVAPYFSIVLIPGWQARP</sequence>
<keyword evidence="11" id="KW-1185">Reference proteome</keyword>
<proteinExistence type="inferred from homology"/>
<dbReference type="PANTHER" id="PTHR43467">
    <property type="entry name" value="COBALT-PRECORRIN-2 C(20)-METHYLTRANSFERASE"/>
    <property type="match status" value="1"/>
</dbReference>
<dbReference type="Proteomes" id="UP001597295">
    <property type="component" value="Unassembled WGS sequence"/>
</dbReference>
<evidence type="ECO:0000256" key="8">
    <source>
        <dbReference type="RuleBase" id="RU003960"/>
    </source>
</evidence>
<keyword evidence="6" id="KW-0949">S-adenosyl-L-methionine</keyword>
<evidence type="ECO:0000256" key="7">
    <source>
        <dbReference type="PIRNR" id="PIRNR036427"/>
    </source>
</evidence>
<evidence type="ECO:0000256" key="3">
    <source>
        <dbReference type="ARBA" id="ARBA00022573"/>
    </source>
</evidence>
<dbReference type="Gene3D" id="3.30.950.10">
    <property type="entry name" value="Methyltransferase, Cobalt-precorrin-4 Transmethylase, Domain 2"/>
    <property type="match status" value="1"/>
</dbReference>
<gene>
    <name evidence="10" type="ORF">ACFSM5_13495</name>
</gene>
<dbReference type="Pfam" id="PF00590">
    <property type="entry name" value="TP_methylase"/>
    <property type="match status" value="1"/>
</dbReference>
<keyword evidence="4 8" id="KW-0489">Methyltransferase</keyword>
<comment type="caution">
    <text evidence="10">The sequence shown here is derived from an EMBL/GenBank/DDBJ whole genome shotgun (WGS) entry which is preliminary data.</text>
</comment>
<evidence type="ECO:0000256" key="6">
    <source>
        <dbReference type="ARBA" id="ARBA00022691"/>
    </source>
</evidence>
<dbReference type="EC" id="2.1.1.130" evidence="10"/>
<dbReference type="CDD" id="cd11645">
    <property type="entry name" value="Precorrin_2_C20_MT"/>
    <property type="match status" value="1"/>
</dbReference>
<dbReference type="SUPFAM" id="SSF53790">
    <property type="entry name" value="Tetrapyrrole methylase"/>
    <property type="match status" value="1"/>
</dbReference>
<dbReference type="PIRSF" id="PIRSF036427">
    <property type="entry name" value="Precrrn-2_mtase"/>
    <property type="match status" value="1"/>
</dbReference>
<comment type="pathway">
    <text evidence="1">Cofactor biosynthesis; adenosylcobalamin biosynthesis.</text>
</comment>
<dbReference type="EMBL" id="JBHUIP010000012">
    <property type="protein sequence ID" value="MFD2263911.1"/>
    <property type="molecule type" value="Genomic_DNA"/>
</dbReference>
<name>A0ABW5DVB4_9PROT</name>
<dbReference type="PANTHER" id="PTHR43467:SF2">
    <property type="entry name" value="COBALT-PRECORRIN-2 C(20)-METHYLTRANSFERASE"/>
    <property type="match status" value="1"/>
</dbReference>
<evidence type="ECO:0000256" key="2">
    <source>
        <dbReference type="ARBA" id="ARBA00005879"/>
    </source>
</evidence>
<dbReference type="InterPro" id="IPR006364">
    <property type="entry name" value="CobI/CbiL/CobIJ_dom"/>
</dbReference>
<keyword evidence="3" id="KW-0169">Cobalamin biosynthesis</keyword>
<dbReference type="NCBIfam" id="NF004647">
    <property type="entry name" value="PRK05990.1"/>
    <property type="match status" value="1"/>
</dbReference>
<comment type="similarity">
    <text evidence="2 7 8">Belongs to the precorrin methyltransferase family.</text>
</comment>
<dbReference type="PROSITE" id="PS00840">
    <property type="entry name" value="SUMT_2"/>
    <property type="match status" value="1"/>
</dbReference>
<keyword evidence="5 8" id="KW-0808">Transferase</keyword>
<reference evidence="11" key="1">
    <citation type="journal article" date="2019" name="Int. J. Syst. Evol. Microbiol.">
        <title>The Global Catalogue of Microorganisms (GCM) 10K type strain sequencing project: providing services to taxonomists for standard genome sequencing and annotation.</title>
        <authorList>
            <consortium name="The Broad Institute Genomics Platform"/>
            <consortium name="The Broad Institute Genome Sequencing Center for Infectious Disease"/>
            <person name="Wu L."/>
            <person name="Ma J."/>
        </authorList>
    </citation>
    <scope>NUCLEOTIDE SEQUENCE [LARGE SCALE GENOMIC DNA]</scope>
    <source>
        <strain evidence="11">CGMCC 1.19062</strain>
    </source>
</reference>
<evidence type="ECO:0000256" key="1">
    <source>
        <dbReference type="ARBA" id="ARBA00004953"/>
    </source>
</evidence>
<dbReference type="InterPro" id="IPR035996">
    <property type="entry name" value="4pyrrol_Methylase_sf"/>
</dbReference>
<dbReference type="GO" id="GO:0030788">
    <property type="term" value="F:precorrin-2 C20-methyltransferase activity"/>
    <property type="evidence" value="ECO:0007669"/>
    <property type="project" value="UniProtKB-EC"/>
</dbReference>
<evidence type="ECO:0000256" key="5">
    <source>
        <dbReference type="ARBA" id="ARBA00022679"/>
    </source>
</evidence>
<evidence type="ECO:0000313" key="11">
    <source>
        <dbReference type="Proteomes" id="UP001597295"/>
    </source>
</evidence>
<dbReference type="InterPro" id="IPR014777">
    <property type="entry name" value="4pyrrole_Mease_sub1"/>
</dbReference>
<feature type="domain" description="Tetrapyrrole methylase" evidence="9">
    <location>
        <begin position="4"/>
        <end position="216"/>
    </location>
</feature>
<evidence type="ECO:0000313" key="10">
    <source>
        <dbReference type="EMBL" id="MFD2263911.1"/>
    </source>
</evidence>